<dbReference type="InParanoid" id="A0A1H9DRV3"/>
<dbReference type="OrthoDB" id="119916at2"/>
<dbReference type="AlphaFoldDB" id="A0A1H9DRV3"/>
<sequence length="95" mass="11005">MMQALWNGEIIAESEETVVVEGNHYFPNESVKQQFLEPSETTSYCGWKGDCNYYNLKVGDQTNPDAVWYYGDPFPKAEQIRGRMAFWKGVTVREK</sequence>
<evidence type="ECO:0000259" key="1">
    <source>
        <dbReference type="Pfam" id="PF04248"/>
    </source>
</evidence>
<dbReference type="PANTHER" id="PTHR34310:SF5">
    <property type="entry name" value="DUF427 DOMAIN PROTEIN (AFU_ORTHOLOGUE AFUA_3G02220)"/>
    <property type="match status" value="1"/>
</dbReference>
<organism evidence="2 3">
    <name type="scientific">Neolewinella agarilytica</name>
    <dbReference type="NCBI Taxonomy" id="478744"/>
    <lineage>
        <taxon>Bacteria</taxon>
        <taxon>Pseudomonadati</taxon>
        <taxon>Bacteroidota</taxon>
        <taxon>Saprospiria</taxon>
        <taxon>Saprospirales</taxon>
        <taxon>Lewinellaceae</taxon>
        <taxon>Neolewinella</taxon>
    </lineage>
</organism>
<dbReference type="EMBL" id="FOFB01000006">
    <property type="protein sequence ID" value="SEQ16210.1"/>
    <property type="molecule type" value="Genomic_DNA"/>
</dbReference>
<dbReference type="Gene3D" id="2.170.150.40">
    <property type="entry name" value="Domain of unknown function (DUF427)"/>
    <property type="match status" value="1"/>
</dbReference>
<evidence type="ECO:0000313" key="3">
    <source>
        <dbReference type="Proteomes" id="UP000199021"/>
    </source>
</evidence>
<dbReference type="Proteomes" id="UP000199021">
    <property type="component" value="Unassembled WGS sequence"/>
</dbReference>
<name>A0A1H9DRV3_9BACT</name>
<evidence type="ECO:0000313" key="2">
    <source>
        <dbReference type="EMBL" id="SEQ16210.1"/>
    </source>
</evidence>
<accession>A0A1H9DRV3</accession>
<dbReference type="InterPro" id="IPR038694">
    <property type="entry name" value="DUF427_sf"/>
</dbReference>
<dbReference type="PANTHER" id="PTHR34310">
    <property type="entry name" value="DUF427 DOMAIN PROTEIN (AFU_ORTHOLOGUE AFUA_3G02220)"/>
    <property type="match status" value="1"/>
</dbReference>
<protein>
    <submittedName>
        <fullName evidence="2">Uncharacterized conserved protein, DUF427 family</fullName>
    </submittedName>
</protein>
<keyword evidence="3" id="KW-1185">Reference proteome</keyword>
<dbReference type="RefSeq" id="WP_090166758.1">
    <property type="nucleotide sequence ID" value="NZ_FOFB01000006.1"/>
</dbReference>
<gene>
    <name evidence="2" type="ORF">SAMN05444359_106109</name>
</gene>
<dbReference type="STRING" id="478744.SAMN05444359_106109"/>
<dbReference type="Pfam" id="PF04248">
    <property type="entry name" value="NTP_transf_9"/>
    <property type="match status" value="1"/>
</dbReference>
<feature type="domain" description="DUF427" evidence="1">
    <location>
        <begin position="2"/>
        <end position="88"/>
    </location>
</feature>
<dbReference type="InterPro" id="IPR007361">
    <property type="entry name" value="DUF427"/>
</dbReference>
<reference evidence="3" key="1">
    <citation type="submission" date="2016-10" db="EMBL/GenBank/DDBJ databases">
        <authorList>
            <person name="Varghese N."/>
            <person name="Submissions S."/>
        </authorList>
    </citation>
    <scope>NUCLEOTIDE SEQUENCE [LARGE SCALE GENOMIC DNA]</scope>
    <source>
        <strain evidence="3">DSM 24740</strain>
    </source>
</reference>
<proteinExistence type="predicted"/>